<sequence length="100" mass="11857">MKKGYVYILTNPRKTVFYTGATNNLGKQLFEQKNRISERLTRSYGCNELVYYEITESLEKAREREEEIKSECRIGKETLIERFNPEWKDLSGDLLAVKKR</sequence>
<dbReference type="PANTHER" id="PTHR34477">
    <property type="entry name" value="UPF0213 PROTEIN YHBQ"/>
    <property type="match status" value="1"/>
</dbReference>
<dbReference type="CDD" id="cd10448">
    <property type="entry name" value="GIY-YIG_unchar_3"/>
    <property type="match status" value="1"/>
</dbReference>
<proteinExistence type="inferred from homology"/>
<keyword evidence="3" id="KW-1185">Reference proteome</keyword>
<dbReference type="InterPro" id="IPR000305">
    <property type="entry name" value="GIY-YIG_endonuc"/>
</dbReference>
<evidence type="ECO:0000313" key="3">
    <source>
        <dbReference type="Proteomes" id="UP000232693"/>
    </source>
</evidence>
<name>A0A2K9AT12_9GAMM</name>
<protein>
    <submittedName>
        <fullName evidence="2">Excinuclease ABC subunit C</fullName>
    </submittedName>
</protein>
<evidence type="ECO:0000313" key="2">
    <source>
        <dbReference type="EMBL" id="AUD78301.1"/>
    </source>
</evidence>
<comment type="similarity">
    <text evidence="1">Belongs to the UPF0213 family.</text>
</comment>
<evidence type="ECO:0000256" key="1">
    <source>
        <dbReference type="ARBA" id="ARBA00007435"/>
    </source>
</evidence>
<dbReference type="Proteomes" id="UP000232693">
    <property type="component" value="Chromosome"/>
</dbReference>
<reference evidence="2 3" key="1">
    <citation type="submission" date="2017-12" db="EMBL/GenBank/DDBJ databases">
        <title>Kangiella profundi FT102 completed genome.</title>
        <authorList>
            <person name="Xu J."/>
            <person name="Wang J."/>
            <person name="Lu Y."/>
        </authorList>
    </citation>
    <scope>NUCLEOTIDE SEQUENCE [LARGE SCALE GENOMIC DNA]</scope>
    <source>
        <strain evidence="2 3">FT102</strain>
    </source>
</reference>
<gene>
    <name evidence="2" type="ORF">CW740_03210</name>
</gene>
<dbReference type="AlphaFoldDB" id="A0A2K9AT12"/>
<organism evidence="2 3">
    <name type="scientific">Kangiella profundi</name>
    <dbReference type="NCBI Taxonomy" id="1561924"/>
    <lineage>
        <taxon>Bacteria</taxon>
        <taxon>Pseudomonadati</taxon>
        <taxon>Pseudomonadota</taxon>
        <taxon>Gammaproteobacteria</taxon>
        <taxon>Kangiellales</taxon>
        <taxon>Kangiellaceae</taxon>
        <taxon>Kangiella</taxon>
    </lineage>
</organism>
<dbReference type="InterPro" id="IPR035901">
    <property type="entry name" value="GIY-YIG_endonuc_sf"/>
</dbReference>
<dbReference type="PROSITE" id="PS50164">
    <property type="entry name" value="GIY_YIG"/>
    <property type="match status" value="1"/>
</dbReference>
<accession>A0A2K9AT12</accession>
<dbReference type="KEGG" id="kpd:CW740_03210"/>
<dbReference type="InterPro" id="IPR050190">
    <property type="entry name" value="UPF0213_domain"/>
</dbReference>
<dbReference type="RefSeq" id="WP_106646174.1">
    <property type="nucleotide sequence ID" value="NZ_BMGO01000002.1"/>
</dbReference>
<dbReference type="Pfam" id="PF01541">
    <property type="entry name" value="GIY-YIG"/>
    <property type="match status" value="1"/>
</dbReference>
<dbReference type="PANTHER" id="PTHR34477:SF5">
    <property type="entry name" value="BSL5627 PROTEIN"/>
    <property type="match status" value="1"/>
</dbReference>
<dbReference type="OrthoDB" id="9807770at2"/>
<dbReference type="SUPFAM" id="SSF82771">
    <property type="entry name" value="GIY-YIG endonuclease"/>
    <property type="match status" value="1"/>
</dbReference>
<dbReference type="EMBL" id="CP025120">
    <property type="protein sequence ID" value="AUD78301.1"/>
    <property type="molecule type" value="Genomic_DNA"/>
</dbReference>
<dbReference type="Gene3D" id="3.40.1440.10">
    <property type="entry name" value="GIY-YIG endonuclease"/>
    <property type="match status" value="1"/>
</dbReference>